<feature type="compositionally biased region" description="Basic and acidic residues" evidence="1">
    <location>
        <begin position="237"/>
        <end position="255"/>
    </location>
</feature>
<evidence type="ECO:0000313" key="3">
    <source>
        <dbReference type="Proteomes" id="UP000481861"/>
    </source>
</evidence>
<dbReference type="EMBL" id="JAADJZ010000011">
    <property type="protein sequence ID" value="KAF2871435.1"/>
    <property type="molecule type" value="Genomic_DNA"/>
</dbReference>
<proteinExistence type="predicted"/>
<gene>
    <name evidence="2" type="ORF">BDV95DRAFT_628656</name>
</gene>
<feature type="compositionally biased region" description="Pro residues" evidence="1">
    <location>
        <begin position="374"/>
        <end position="387"/>
    </location>
</feature>
<feature type="compositionally biased region" description="Basic and acidic residues" evidence="1">
    <location>
        <begin position="157"/>
        <end position="197"/>
    </location>
</feature>
<comment type="caution">
    <text evidence="2">The sequence shown here is derived from an EMBL/GenBank/DDBJ whole genome shotgun (WGS) entry which is preliminary data.</text>
</comment>
<name>A0A7C8M9Z6_9PLEO</name>
<feature type="region of interest" description="Disordered" evidence="1">
    <location>
        <begin position="503"/>
        <end position="522"/>
    </location>
</feature>
<feature type="region of interest" description="Disordered" evidence="1">
    <location>
        <begin position="416"/>
        <end position="459"/>
    </location>
</feature>
<feature type="compositionally biased region" description="Polar residues" evidence="1">
    <location>
        <begin position="513"/>
        <end position="522"/>
    </location>
</feature>
<feature type="compositionally biased region" description="Polar residues" evidence="1">
    <location>
        <begin position="39"/>
        <end position="48"/>
    </location>
</feature>
<feature type="compositionally biased region" description="Basic and acidic residues" evidence="1">
    <location>
        <begin position="356"/>
        <end position="373"/>
    </location>
</feature>
<dbReference type="Proteomes" id="UP000481861">
    <property type="component" value="Unassembled WGS sequence"/>
</dbReference>
<feature type="compositionally biased region" description="Basic and acidic residues" evidence="1">
    <location>
        <begin position="111"/>
        <end position="149"/>
    </location>
</feature>
<dbReference type="AlphaFoldDB" id="A0A7C8M9Z6"/>
<evidence type="ECO:0000256" key="1">
    <source>
        <dbReference type="SAM" id="MobiDB-lite"/>
    </source>
</evidence>
<feature type="compositionally biased region" description="Basic and acidic residues" evidence="1">
    <location>
        <begin position="440"/>
        <end position="449"/>
    </location>
</feature>
<feature type="compositionally biased region" description="Basic and acidic residues" evidence="1">
    <location>
        <begin position="205"/>
        <end position="226"/>
    </location>
</feature>
<feature type="region of interest" description="Disordered" evidence="1">
    <location>
        <begin position="563"/>
        <end position="584"/>
    </location>
</feature>
<feature type="compositionally biased region" description="Gly residues" evidence="1">
    <location>
        <begin position="781"/>
        <end position="790"/>
    </location>
</feature>
<feature type="compositionally biased region" description="Pro residues" evidence="1">
    <location>
        <begin position="796"/>
        <end position="808"/>
    </location>
</feature>
<organism evidence="2 3">
    <name type="scientific">Massariosphaeria phaeospora</name>
    <dbReference type="NCBI Taxonomy" id="100035"/>
    <lineage>
        <taxon>Eukaryota</taxon>
        <taxon>Fungi</taxon>
        <taxon>Dikarya</taxon>
        <taxon>Ascomycota</taxon>
        <taxon>Pezizomycotina</taxon>
        <taxon>Dothideomycetes</taxon>
        <taxon>Pleosporomycetidae</taxon>
        <taxon>Pleosporales</taxon>
        <taxon>Pleosporales incertae sedis</taxon>
        <taxon>Massariosphaeria</taxon>
    </lineage>
</organism>
<reference evidence="2 3" key="1">
    <citation type="submission" date="2020-01" db="EMBL/GenBank/DDBJ databases">
        <authorList>
            <consortium name="DOE Joint Genome Institute"/>
            <person name="Haridas S."/>
            <person name="Albert R."/>
            <person name="Binder M."/>
            <person name="Bloem J."/>
            <person name="Labutti K."/>
            <person name="Salamov A."/>
            <person name="Andreopoulos B."/>
            <person name="Baker S.E."/>
            <person name="Barry K."/>
            <person name="Bills G."/>
            <person name="Bluhm B.H."/>
            <person name="Cannon C."/>
            <person name="Castanera R."/>
            <person name="Culley D.E."/>
            <person name="Daum C."/>
            <person name="Ezra D."/>
            <person name="Gonzalez J.B."/>
            <person name="Henrissat B."/>
            <person name="Kuo A."/>
            <person name="Liang C."/>
            <person name="Lipzen A."/>
            <person name="Lutzoni F."/>
            <person name="Magnuson J."/>
            <person name="Mondo S."/>
            <person name="Nolan M."/>
            <person name="Ohm R."/>
            <person name="Pangilinan J."/>
            <person name="Park H.-J.H."/>
            <person name="Ramirez L."/>
            <person name="Alfaro M."/>
            <person name="Sun H."/>
            <person name="Tritt A."/>
            <person name="Yoshinaga Y."/>
            <person name="Zwiers L.-H.L."/>
            <person name="Turgeon B.G."/>
            <person name="Goodwin S.B."/>
            <person name="Spatafora J.W."/>
            <person name="Crous P.W."/>
            <person name="Grigoriev I.V."/>
        </authorList>
    </citation>
    <scope>NUCLEOTIDE SEQUENCE [LARGE SCALE GENOMIC DNA]</scope>
    <source>
        <strain evidence="2 3">CBS 611.86</strain>
    </source>
</reference>
<feature type="region of interest" description="Disordered" evidence="1">
    <location>
        <begin position="703"/>
        <end position="843"/>
    </location>
</feature>
<evidence type="ECO:0000313" key="2">
    <source>
        <dbReference type="EMBL" id="KAF2871435.1"/>
    </source>
</evidence>
<sequence>MSGPTYTVEQLHYLKESPLVKKPDGLPSILQWMDVPPDQNISNNTNINPPTRRPRREEAPAAGEPRVDRPGLLTQMGHFGRRASMQPEDTVLGPPKLAFTSASRATTKGTEQAKERTAITSADGDHLGDRFPRERWTRDREGDRAREKPGFANGRRPAREDGEGWMDVKGRKSLGQEDFDRGFGRNGDRDKAQKDEDAGAPTRRIARDKFDRWGRRDDTPAKEGEGTKFAGAGQGGWRDRERDRDRDWSRGTKVEEDPEWMDAAPGKKENKPRTQEDFQRWKEQMKANQTPAEEKEEPKLDLPVEDPVRAATSVHPPLATPMTPSALEPSQGILFGNWGREKVTDTNASDTVTAKPKPDKKSRFMDMFAKPEEPAPPSLPAPVPASPGPAVDADKEGFQRILQMLGGASIATPQVAQPSVAAPTNGSRHGGILDFVQQSPREEPQERLPPRQHGSRTLEHQAILENILTPRPAGPESRPPQQARYNTISPDNAFLEQYGPPRLDSNRHADEFSMQQPPSRNTNAQEANLAAVLNNRAREEANAQAKSRERSFLLDLMKQTSSRVTPPQLLNHNIPRPPPENQNLAFYDQPQRQQVQPKGRGGLPSLFMEESRMFAENEMMLRREAERREQQLRDASFRELNLQQQQQEAMRNRNRMQQMGINHDDPALAGLQRRTTAGEIPRQMTNMGIPSQSIPEMPYMGPGRQPGMPPTSQERSNIAPPPGFGGPAMRQPPGLVGGPGPQQRMGPDPNMSFSAGNTPLGHPPGFAPSGNMRGNMFPVPGGVGIGGNGMQGPPQGYFPPPGYGPPMGAPRGGEDLRMMYEQQLGVPNPRQQPGRPGPPPNMY</sequence>
<feature type="compositionally biased region" description="Polar residues" evidence="1">
    <location>
        <begin position="416"/>
        <end position="427"/>
    </location>
</feature>
<feature type="compositionally biased region" description="Basic and acidic residues" evidence="1">
    <location>
        <begin position="55"/>
        <end position="69"/>
    </location>
</feature>
<accession>A0A7C8M9Z6</accession>
<feature type="compositionally biased region" description="Basic and acidic residues" evidence="1">
    <location>
        <begin position="292"/>
        <end position="303"/>
    </location>
</feature>
<dbReference type="Pfam" id="PF20566">
    <property type="entry name" value="Eap1"/>
    <property type="match status" value="1"/>
</dbReference>
<keyword evidence="3" id="KW-1185">Reference proteome</keyword>
<feature type="compositionally biased region" description="Basic and acidic residues" evidence="1">
    <location>
        <begin position="265"/>
        <end position="285"/>
    </location>
</feature>
<feature type="region of interest" description="Disordered" evidence="1">
    <location>
        <begin position="36"/>
        <end position="71"/>
    </location>
</feature>
<dbReference type="InterPro" id="IPR046784">
    <property type="entry name" value="Eap1"/>
</dbReference>
<protein>
    <submittedName>
        <fullName evidence="2">Uncharacterized protein</fullName>
    </submittedName>
</protein>
<dbReference type="OrthoDB" id="2504266at2759"/>
<feature type="region of interest" description="Disordered" evidence="1">
    <location>
        <begin position="342"/>
        <end position="393"/>
    </location>
</feature>
<feature type="region of interest" description="Disordered" evidence="1">
    <location>
        <begin position="102"/>
        <end position="303"/>
    </location>
</feature>